<dbReference type="SUPFAM" id="SSF46785">
    <property type="entry name" value="Winged helix' DNA-binding domain"/>
    <property type="match status" value="1"/>
</dbReference>
<dbReference type="Gene3D" id="1.10.10.10">
    <property type="entry name" value="Winged helix-like DNA-binding domain superfamily/Winged helix DNA-binding domain"/>
    <property type="match status" value="1"/>
</dbReference>
<evidence type="ECO:0008006" key="10">
    <source>
        <dbReference type="Google" id="ProtNLM"/>
    </source>
</evidence>
<dbReference type="Gene3D" id="2.40.50.140">
    <property type="entry name" value="Nucleic acid-binding proteins"/>
    <property type="match status" value="1"/>
</dbReference>
<dbReference type="EMBL" id="BDGG01000001">
    <property type="protein sequence ID" value="GAU87296.1"/>
    <property type="molecule type" value="Genomic_DNA"/>
</dbReference>
<reference evidence="8 9" key="1">
    <citation type="journal article" date="2016" name="Nat. Commun.">
        <title>Extremotolerant tardigrade genome and improved radiotolerance of human cultured cells by tardigrade-unique protein.</title>
        <authorList>
            <person name="Hashimoto T."/>
            <person name="Horikawa D.D."/>
            <person name="Saito Y."/>
            <person name="Kuwahara H."/>
            <person name="Kozuka-Hata H."/>
            <person name="Shin-I T."/>
            <person name="Minakuchi Y."/>
            <person name="Ohishi K."/>
            <person name="Motoyama A."/>
            <person name="Aizu T."/>
            <person name="Enomoto A."/>
            <person name="Kondo K."/>
            <person name="Tanaka S."/>
            <person name="Hara Y."/>
            <person name="Koshikawa S."/>
            <person name="Sagara H."/>
            <person name="Miura T."/>
            <person name="Yokobori S."/>
            <person name="Miyagawa K."/>
            <person name="Suzuki Y."/>
            <person name="Kubo T."/>
            <person name="Oyama M."/>
            <person name="Kohara Y."/>
            <person name="Fujiyama A."/>
            <person name="Arakawa K."/>
            <person name="Katayama T."/>
            <person name="Toyoda A."/>
            <person name="Kunieda T."/>
        </authorList>
    </citation>
    <scope>NUCLEOTIDE SEQUENCE [LARGE SCALE GENOMIC DNA]</scope>
    <source>
        <strain evidence="8 9">YOKOZUNA-1</strain>
    </source>
</reference>
<dbReference type="GO" id="GO:0000781">
    <property type="term" value="C:chromosome, telomeric region"/>
    <property type="evidence" value="ECO:0007669"/>
    <property type="project" value="TreeGrafter"/>
</dbReference>
<dbReference type="STRING" id="947166.A0A1D1UCA3"/>
<evidence type="ECO:0000313" key="8">
    <source>
        <dbReference type="EMBL" id="GAU87296.1"/>
    </source>
</evidence>
<feature type="domain" description="OB" evidence="6">
    <location>
        <begin position="115"/>
        <end position="189"/>
    </location>
</feature>
<gene>
    <name evidence="8" type="primary">RvY_00174-1</name>
    <name evidence="8" type="synonym">RvY_00174.1</name>
    <name evidence="8" type="ORF">RvY_00174</name>
</gene>
<evidence type="ECO:0000259" key="6">
    <source>
        <dbReference type="Pfam" id="PF01336"/>
    </source>
</evidence>
<evidence type="ECO:0000256" key="2">
    <source>
        <dbReference type="ARBA" id="ARBA00007815"/>
    </source>
</evidence>
<dbReference type="Proteomes" id="UP000186922">
    <property type="component" value="Unassembled WGS sequence"/>
</dbReference>
<dbReference type="InterPro" id="IPR004365">
    <property type="entry name" value="NA-bd_OB_tRNA"/>
</dbReference>
<dbReference type="GO" id="GO:0006260">
    <property type="term" value="P:DNA replication"/>
    <property type="evidence" value="ECO:0007669"/>
    <property type="project" value="TreeGrafter"/>
</dbReference>
<name>A0A1D1UCA3_RAMVA</name>
<organism evidence="8 9">
    <name type="scientific">Ramazzottius varieornatus</name>
    <name type="common">Water bear</name>
    <name type="synonym">Tardigrade</name>
    <dbReference type="NCBI Taxonomy" id="947166"/>
    <lineage>
        <taxon>Eukaryota</taxon>
        <taxon>Metazoa</taxon>
        <taxon>Ecdysozoa</taxon>
        <taxon>Tardigrada</taxon>
        <taxon>Eutardigrada</taxon>
        <taxon>Parachela</taxon>
        <taxon>Hypsibioidea</taxon>
        <taxon>Ramazzottiidae</taxon>
        <taxon>Ramazzottius</taxon>
    </lineage>
</organism>
<feature type="domain" description="Replication protein A C-terminal" evidence="7">
    <location>
        <begin position="215"/>
        <end position="321"/>
    </location>
</feature>
<evidence type="ECO:0000256" key="4">
    <source>
        <dbReference type="ARBA" id="ARBA00023242"/>
    </source>
</evidence>
<sequence length="330" mass="34635">MAGRSFNNYGRGGGGGGDFGGGGGGFNNTQYGDGGGYGGAGGGGYGDNAGYGFTGGGGFLADGQNDNSMTQAGGDKKGAGRSPEVVPVTIAEIRQNMTGSTDDRMRIGNVEVHRVVVVGQVKRITHSATAVTYELDDKTGQTIEAKMWLDSPEDLQNQLSTVEVSKYVRVFGSLKTFQNTVNVVAFAIIEIQDMNEISMHILEVVHSHAVLRKMSGESGGSAGANQATKYHNSTTVVGGVQSMGGGDDYNNGYGANIPQGFNACQAAVFQHILQNSADEQNDGTDVNELVNLMARQFPKHEILGAVDLLNQEGHIFSTITDHHFKAMGSN</sequence>
<dbReference type="PANTHER" id="PTHR13989">
    <property type="entry name" value="REPLICATION PROTEIN A-RELATED"/>
    <property type="match status" value="1"/>
</dbReference>
<protein>
    <recommendedName>
        <fullName evidence="10">Replication protein A C-terminal domain-containing protein</fullName>
    </recommendedName>
</protein>
<dbReference type="InterPro" id="IPR036390">
    <property type="entry name" value="WH_DNA-bd_sf"/>
</dbReference>
<dbReference type="SUPFAM" id="SSF50249">
    <property type="entry name" value="Nucleic acid-binding proteins"/>
    <property type="match status" value="1"/>
</dbReference>
<dbReference type="CDD" id="cd04478">
    <property type="entry name" value="RPA2_DBD_D"/>
    <property type="match status" value="1"/>
</dbReference>
<dbReference type="InterPro" id="IPR014892">
    <property type="entry name" value="RPA_C"/>
</dbReference>
<dbReference type="InterPro" id="IPR012340">
    <property type="entry name" value="NA-bd_OB-fold"/>
</dbReference>
<dbReference type="GO" id="GO:0035861">
    <property type="term" value="C:site of double-strand break"/>
    <property type="evidence" value="ECO:0007669"/>
    <property type="project" value="TreeGrafter"/>
</dbReference>
<evidence type="ECO:0000256" key="3">
    <source>
        <dbReference type="ARBA" id="ARBA00023125"/>
    </source>
</evidence>
<dbReference type="Pfam" id="PF08784">
    <property type="entry name" value="RPA_C"/>
    <property type="match status" value="1"/>
</dbReference>
<dbReference type="InterPro" id="IPR040260">
    <property type="entry name" value="RFA2-like"/>
</dbReference>
<keyword evidence="9" id="KW-1185">Reference proteome</keyword>
<proteinExistence type="inferred from homology"/>
<dbReference type="AlphaFoldDB" id="A0A1D1UCA3"/>
<dbReference type="GO" id="GO:0005662">
    <property type="term" value="C:DNA replication factor A complex"/>
    <property type="evidence" value="ECO:0007669"/>
    <property type="project" value="TreeGrafter"/>
</dbReference>
<keyword evidence="4" id="KW-0539">Nucleus</keyword>
<evidence type="ECO:0000259" key="7">
    <source>
        <dbReference type="Pfam" id="PF08784"/>
    </source>
</evidence>
<dbReference type="InterPro" id="IPR036388">
    <property type="entry name" value="WH-like_DNA-bd_sf"/>
</dbReference>
<dbReference type="PANTHER" id="PTHR13989:SF16">
    <property type="entry name" value="REPLICATION PROTEIN A2"/>
    <property type="match status" value="1"/>
</dbReference>
<dbReference type="GO" id="GO:0006289">
    <property type="term" value="P:nucleotide-excision repair"/>
    <property type="evidence" value="ECO:0007669"/>
    <property type="project" value="TreeGrafter"/>
</dbReference>
<comment type="subcellular location">
    <subcellularLocation>
        <location evidence="1">Nucleus</location>
    </subcellularLocation>
</comment>
<comment type="similarity">
    <text evidence="2">Belongs to the replication factor A protein 2 family.</text>
</comment>
<evidence type="ECO:0000256" key="5">
    <source>
        <dbReference type="SAM" id="MobiDB-lite"/>
    </source>
</evidence>
<dbReference type="GO" id="GO:0000724">
    <property type="term" value="P:double-strand break repair via homologous recombination"/>
    <property type="evidence" value="ECO:0007669"/>
    <property type="project" value="TreeGrafter"/>
</dbReference>
<accession>A0A1D1UCA3</accession>
<keyword evidence="3" id="KW-0238">DNA-binding</keyword>
<dbReference type="GO" id="GO:0003697">
    <property type="term" value="F:single-stranded DNA binding"/>
    <property type="evidence" value="ECO:0007669"/>
    <property type="project" value="TreeGrafter"/>
</dbReference>
<comment type="caution">
    <text evidence="8">The sequence shown here is derived from an EMBL/GenBank/DDBJ whole genome shotgun (WGS) entry which is preliminary data.</text>
</comment>
<dbReference type="Pfam" id="PF01336">
    <property type="entry name" value="tRNA_anti-codon"/>
    <property type="match status" value="1"/>
</dbReference>
<feature type="region of interest" description="Disordered" evidence="5">
    <location>
        <begin position="62"/>
        <end position="85"/>
    </location>
</feature>
<evidence type="ECO:0000313" key="9">
    <source>
        <dbReference type="Proteomes" id="UP000186922"/>
    </source>
</evidence>
<dbReference type="OrthoDB" id="25571at2759"/>
<evidence type="ECO:0000256" key="1">
    <source>
        <dbReference type="ARBA" id="ARBA00004123"/>
    </source>
</evidence>